<protein>
    <submittedName>
        <fullName evidence="3">Uncharacterized protein</fullName>
    </submittedName>
</protein>
<name>A0AAV9Q109_9PEZI</name>
<keyword evidence="4" id="KW-1185">Reference proteome</keyword>
<keyword evidence="2" id="KW-0732">Signal</keyword>
<organism evidence="3 4">
    <name type="scientific">Vermiconidia calcicola</name>
    <dbReference type="NCBI Taxonomy" id="1690605"/>
    <lineage>
        <taxon>Eukaryota</taxon>
        <taxon>Fungi</taxon>
        <taxon>Dikarya</taxon>
        <taxon>Ascomycota</taxon>
        <taxon>Pezizomycotina</taxon>
        <taxon>Dothideomycetes</taxon>
        <taxon>Dothideomycetidae</taxon>
        <taxon>Mycosphaerellales</taxon>
        <taxon>Extremaceae</taxon>
        <taxon>Vermiconidia</taxon>
    </lineage>
</organism>
<proteinExistence type="predicted"/>
<sequence length="351" mass="38968">MRALSVIILWTSLLAVAAVAQEQQIRLDEDYGKKYNVTLNFDDIPTNSSGIGFDPDTQSNPLHYNDLYFQSFTVVNVAKARDSLPDPIDLLCASSAPNALFSSRKAGHPWPRFSFHDLSKPPKAGDANVTFNMRSLTLSPTGNVSGPGHGNDQVLLNLRISLLRLPSYDESGSGSSRDGSWGTGFPGLIGGSPSIPQGAHIYQLIVVFGPGRHQSVKIDYSRFTRIIPGYGQGVDIGEVVADLYRWDKAKHRWYLVGDWEVCLDDVEIEVVQGGKKRDKEEEEEDGSILENTDTQGRESRLFMTVTEDGRLIDDKERGEKLWREMEQERNPWVSGMGDVVGDNVEDHQATI</sequence>
<evidence type="ECO:0000313" key="3">
    <source>
        <dbReference type="EMBL" id="KAK5533475.1"/>
    </source>
</evidence>
<accession>A0AAV9Q109</accession>
<feature type="region of interest" description="Disordered" evidence="1">
    <location>
        <begin position="273"/>
        <end position="293"/>
    </location>
</feature>
<comment type="caution">
    <text evidence="3">The sequence shown here is derived from an EMBL/GenBank/DDBJ whole genome shotgun (WGS) entry which is preliminary data.</text>
</comment>
<reference evidence="3 4" key="1">
    <citation type="submission" date="2023-06" db="EMBL/GenBank/DDBJ databases">
        <title>Black Yeasts Isolated from many extreme environments.</title>
        <authorList>
            <person name="Coleine C."/>
            <person name="Stajich J.E."/>
            <person name="Selbmann L."/>
        </authorList>
    </citation>
    <scope>NUCLEOTIDE SEQUENCE [LARGE SCALE GENOMIC DNA]</scope>
    <source>
        <strain evidence="3 4">CCFEE 5887</strain>
    </source>
</reference>
<dbReference type="AlphaFoldDB" id="A0AAV9Q109"/>
<evidence type="ECO:0000313" key="4">
    <source>
        <dbReference type="Proteomes" id="UP001345827"/>
    </source>
</evidence>
<feature type="chain" id="PRO_5043810244" evidence="2">
    <location>
        <begin position="21"/>
        <end position="351"/>
    </location>
</feature>
<dbReference type="Proteomes" id="UP001345827">
    <property type="component" value="Unassembled WGS sequence"/>
</dbReference>
<evidence type="ECO:0000256" key="1">
    <source>
        <dbReference type="SAM" id="MobiDB-lite"/>
    </source>
</evidence>
<gene>
    <name evidence="3" type="ORF">LTR25_007341</name>
</gene>
<feature type="signal peptide" evidence="2">
    <location>
        <begin position="1"/>
        <end position="20"/>
    </location>
</feature>
<evidence type="ECO:0000256" key="2">
    <source>
        <dbReference type="SAM" id="SignalP"/>
    </source>
</evidence>
<dbReference type="EMBL" id="JAXLQG010000013">
    <property type="protein sequence ID" value="KAK5533475.1"/>
    <property type="molecule type" value="Genomic_DNA"/>
</dbReference>